<feature type="compositionally biased region" description="Polar residues" evidence="1">
    <location>
        <begin position="15"/>
        <end position="27"/>
    </location>
</feature>
<feature type="compositionally biased region" description="Polar residues" evidence="1">
    <location>
        <begin position="810"/>
        <end position="822"/>
    </location>
</feature>
<dbReference type="Proteomes" id="UP001209878">
    <property type="component" value="Unassembled WGS sequence"/>
</dbReference>
<feature type="region of interest" description="Disordered" evidence="1">
    <location>
        <begin position="450"/>
        <end position="522"/>
    </location>
</feature>
<reference evidence="2" key="1">
    <citation type="journal article" date="2023" name="Mol. Biol. Evol.">
        <title>Third-Generation Sequencing Reveals the Adaptive Role of the Epigenome in Three Deep-Sea Polychaetes.</title>
        <authorList>
            <person name="Perez M."/>
            <person name="Aroh O."/>
            <person name="Sun Y."/>
            <person name="Lan Y."/>
            <person name="Juniper S.K."/>
            <person name="Young C.R."/>
            <person name="Angers B."/>
            <person name="Qian P.Y."/>
        </authorList>
    </citation>
    <scope>NUCLEOTIDE SEQUENCE</scope>
    <source>
        <strain evidence="2">R07B-5</strain>
    </source>
</reference>
<feature type="compositionally biased region" description="Basic and acidic residues" evidence="1">
    <location>
        <begin position="823"/>
        <end position="836"/>
    </location>
</feature>
<protein>
    <submittedName>
        <fullName evidence="2">Uncharacterized protein</fullName>
    </submittedName>
</protein>
<feature type="compositionally biased region" description="Basic residues" evidence="1">
    <location>
        <begin position="744"/>
        <end position="755"/>
    </location>
</feature>
<feature type="compositionally biased region" description="Acidic residues" evidence="1">
    <location>
        <begin position="243"/>
        <end position="253"/>
    </location>
</feature>
<keyword evidence="3" id="KW-1185">Reference proteome</keyword>
<name>A0AAD9UG67_RIDPI</name>
<feature type="region of interest" description="Disordered" evidence="1">
    <location>
        <begin position="1"/>
        <end position="27"/>
    </location>
</feature>
<feature type="compositionally biased region" description="Polar residues" evidence="1">
    <location>
        <begin position="310"/>
        <end position="322"/>
    </location>
</feature>
<feature type="region of interest" description="Disordered" evidence="1">
    <location>
        <begin position="138"/>
        <end position="377"/>
    </location>
</feature>
<gene>
    <name evidence="2" type="ORF">NP493_144g03002</name>
</gene>
<feature type="compositionally biased region" description="Pro residues" evidence="1">
    <location>
        <begin position="332"/>
        <end position="345"/>
    </location>
</feature>
<feature type="compositionally biased region" description="Basic and acidic residues" evidence="1">
    <location>
        <begin position="649"/>
        <end position="661"/>
    </location>
</feature>
<feature type="compositionally biased region" description="Polar residues" evidence="1">
    <location>
        <begin position="837"/>
        <end position="848"/>
    </location>
</feature>
<dbReference type="AlphaFoldDB" id="A0AAD9UG67"/>
<feature type="compositionally biased region" description="Basic residues" evidence="1">
    <location>
        <begin position="195"/>
        <end position="204"/>
    </location>
</feature>
<dbReference type="EMBL" id="JAODUO010000144">
    <property type="protein sequence ID" value="KAK2188090.1"/>
    <property type="molecule type" value="Genomic_DNA"/>
</dbReference>
<feature type="compositionally biased region" description="Acidic residues" evidence="1">
    <location>
        <begin position="467"/>
        <end position="480"/>
    </location>
</feature>
<feature type="region of interest" description="Disordered" evidence="1">
    <location>
        <begin position="740"/>
        <end position="861"/>
    </location>
</feature>
<evidence type="ECO:0000313" key="2">
    <source>
        <dbReference type="EMBL" id="KAK2188090.1"/>
    </source>
</evidence>
<proteinExistence type="predicted"/>
<sequence length="1075" mass="118407">MGNSSSATLGGATEVTVSQPPTDTETDTMASTLVENNPNYWRHSHNKVLPDNFPGIHKSAYLRNGPRFVREHCEPRMRGRLYSPCGSPMSSACISRMDKENYDAVFDANSPDTTLYRMSSRFNSRMPSVTASRMASALNTPMHSGMTSRATSRRSSFSRGNYIRRKKRHAPLPPANGFTPRALTPDSFSSSSDHHVRRKFRQKRQAPGPPLQRTWSEKSIELPAQVSEVQAEVHTGPPPEPAADYDDDDDEGHEENTSVKMETSPPEEEPHQPEEQMPQQPPPEIQVSSPQREDTEEMMSSDHDKADGNQVESEALSMSTEQVPSEPEVPDEPNPSDPPPPPPLPGMGALVVTPQRSSEVEKVVPQKVKGEPAPAGVTMRQLRSQDVFAAELMQVFKARESRVARGTLRMKRTSKSLVYKASITQKDMFKKPDVANGDITTPVVVKQEVVHESPHSIDSEAWVPADDLSDDTFDEDDDEPANSSPGKRYTKKEKDSPTNGRMYRKNDAAKPSKKSSKYNSLSKLKNSMRTAFGSIGKGIKSRKKIDEVFDVGVDNDSGEKWEIYPAGDYDEVPDGPIKVDHVEKCAAYAYQASSGELVLLPNYDRILVTADGRRIREADITKVNKPKWLKRLPTESEKKKPVVQVPDPPKVDTEKEREQQTKLEDQFAEVRFLNTKFQSPGQNDMPRTLSHDELLRLVSAKIPPPSPDSDTETTHRWSFEEHDSGMLDQYFVDMSTYSLDRNNNSKKSKSKKGKKAGTWGSKRESKSKRPSVVKSNVVTTEKTVSSNPVYSSGGEDDETEEKKTPPTFTLRANSQESSSTKDSGYKTERDGSDKTDQSSTTPEVSPASTLEARPSGPTTAMANTLTTQVSSQPQPPAVANPQQQMFAQPPQWYPAWPTGMPMTTPQPYVPNTSLFPMASAYNPGMYNPYMQPMVNGYMNPGVYPTLPTQTVPSSYAATQNMAVSMSDTMGNNISLASTLPLPTKSKGVTTPPALLPKPRKELILGPVGYRPVNFNPNIRMSSVTIPPGVTSSESPQVESENVTASNGIGPATCGYISRVGMDDALKCGGDNLVAL</sequence>
<accession>A0AAD9UG67</accession>
<feature type="compositionally biased region" description="Polar residues" evidence="1">
    <location>
        <begin position="773"/>
        <end position="790"/>
    </location>
</feature>
<feature type="region of interest" description="Disordered" evidence="1">
    <location>
        <begin position="634"/>
        <end position="661"/>
    </location>
</feature>
<evidence type="ECO:0000313" key="3">
    <source>
        <dbReference type="Proteomes" id="UP001209878"/>
    </source>
</evidence>
<feature type="compositionally biased region" description="Low complexity" evidence="1">
    <location>
        <begin position="147"/>
        <end position="159"/>
    </location>
</feature>
<feature type="compositionally biased region" description="Basic and acidic residues" evidence="1">
    <location>
        <begin position="358"/>
        <end position="370"/>
    </location>
</feature>
<evidence type="ECO:0000256" key="1">
    <source>
        <dbReference type="SAM" id="MobiDB-lite"/>
    </source>
</evidence>
<organism evidence="2 3">
    <name type="scientific">Ridgeia piscesae</name>
    <name type="common">Tubeworm</name>
    <dbReference type="NCBI Taxonomy" id="27915"/>
    <lineage>
        <taxon>Eukaryota</taxon>
        <taxon>Metazoa</taxon>
        <taxon>Spiralia</taxon>
        <taxon>Lophotrochozoa</taxon>
        <taxon>Annelida</taxon>
        <taxon>Polychaeta</taxon>
        <taxon>Sedentaria</taxon>
        <taxon>Canalipalpata</taxon>
        <taxon>Sabellida</taxon>
        <taxon>Siboglinidae</taxon>
        <taxon>Ridgeia</taxon>
    </lineage>
</organism>
<comment type="caution">
    <text evidence="2">The sequence shown here is derived from an EMBL/GenBank/DDBJ whole genome shotgun (WGS) entry which is preliminary data.</text>
</comment>